<keyword evidence="4 7" id="KW-0732">Signal</keyword>
<keyword evidence="3" id="KW-0964">Secreted</keyword>
<name>A0A6A5C504_NAEFO</name>
<feature type="signal peptide" evidence="7">
    <location>
        <begin position="1"/>
        <end position="23"/>
    </location>
</feature>
<evidence type="ECO:0000256" key="7">
    <source>
        <dbReference type="SAM" id="SignalP"/>
    </source>
</evidence>
<dbReference type="GO" id="GO:0005576">
    <property type="term" value="C:extracellular region"/>
    <property type="evidence" value="ECO:0007669"/>
    <property type="project" value="UniProtKB-SubCell"/>
</dbReference>
<dbReference type="PANTHER" id="PTHR31703:SF2">
    <property type="entry name" value="UPF0669 PROTEIN C6ORF120"/>
    <property type="match status" value="1"/>
</dbReference>
<dbReference type="InterPro" id="IPR031420">
    <property type="entry name" value="UPF0669"/>
</dbReference>
<protein>
    <submittedName>
        <fullName evidence="8">Uncharacterized protein</fullName>
    </submittedName>
</protein>
<comment type="caution">
    <text evidence="8">The sequence shown here is derived from an EMBL/GenBank/DDBJ whole genome shotgun (WGS) entry which is preliminary data.</text>
</comment>
<evidence type="ECO:0000313" key="9">
    <source>
        <dbReference type="Proteomes" id="UP000444721"/>
    </source>
</evidence>
<evidence type="ECO:0000256" key="4">
    <source>
        <dbReference type="ARBA" id="ARBA00022729"/>
    </source>
</evidence>
<proteinExistence type="inferred from homology"/>
<evidence type="ECO:0000313" key="8">
    <source>
        <dbReference type="EMBL" id="KAF0982181.1"/>
    </source>
</evidence>
<dbReference type="OMA" id="IEREYAY"/>
<keyword evidence="9" id="KW-1185">Reference proteome</keyword>
<accession>A0A6A5C504</accession>
<keyword evidence="6" id="KW-0812">Transmembrane</keyword>
<dbReference type="GeneID" id="68119257"/>
<feature type="transmembrane region" description="Helical" evidence="6">
    <location>
        <begin position="913"/>
        <end position="941"/>
    </location>
</feature>
<sequence>MRSAIRFVVPLIAVLVVFSLTHCCLVSSQSVPSHSLYESPGKSTKSTLEKGAIDYYLVNVSSWNIGVNDFLVFGLNSLSGDVDLWISTTQFPTSSDCNGCINTDVAGYSDSRLIYRNDGANWPASNVFYVGVVASFRKSSYSFASWSSNVQVALESNVALLGQSPKGRDNYFVYEIPQGASHITITVTAQTSSSDPDLYLSASNPRPNATHNDWTCADYGFDSVLIHVEPGLTHIYINVNAFTDAIYSILVRLNDDAVQLSEGMLMDDLLNEGELDIFYYENLHSQNIVIETLEVNSEGESKLYIRYGQPPTNTEFDQVISLEGNDYFTIKNASVGTYYFGIYGLVNGTGYKVWCYTEDPNQILVSENNAIGGVLSSSSNFVFKFESRDFTQGIIAKVEAIEQPIRMYYAQHSRPTSFKYVRTITASSGNSAMLYLAPPSPTPYLYFSLYGEGKFKFEITTNHTTTELFDGIEMDMEWVPRGYYRYYMFKADKFPNQAITITANPYRYSDVDLFVSTTEPHPSESSHQWEGEERGVDTVYIPAKASEAKGNVFYISVFAYDTDCYFSLVASYAGEHRVLKLDESISSTVAEESYSYFTLEIARPGKVLINLQLPNSGDQADLYYSTTVTTPNKYNYEGKGSNLGGSVLNIDDVQPGTIYVSVHGVLSTSINKLIPFKMVASNSYLYTYPNGDAIPMVAKKGTISVFKASITNSLRILIASASLVKGKTIMYVTNNDWAGNSTYYTWKDSNAAGNSVVIKKSDPKFSLGTWTIVVESLEDSEYHLSLASNIGANVLENINTIGRTPSDGNMDSLIYNFWLPFKTEQSKADIVIRISELEGKVNIYANQNMQQDPSPTSFKWKSETNGAQTRELVIRKDELNIQNAIYVLVQGEVGKSSLYSITFAKYTPSQDNMVGIVVGVILGVAMLGVVIALAAGLVLYFRKRKQAAVNYNKFDQENQNAPEGSSSVYYKVDNTL</sequence>
<dbReference type="VEuPathDB" id="AmoebaDB:FDP41_012042"/>
<evidence type="ECO:0000256" key="3">
    <source>
        <dbReference type="ARBA" id="ARBA00022525"/>
    </source>
</evidence>
<dbReference type="RefSeq" id="XP_044566894.1">
    <property type="nucleotide sequence ID" value="XM_044702519.1"/>
</dbReference>
<dbReference type="EMBL" id="VFQX01000012">
    <property type="protein sequence ID" value="KAF0982181.1"/>
    <property type="molecule type" value="Genomic_DNA"/>
</dbReference>
<evidence type="ECO:0000256" key="6">
    <source>
        <dbReference type="SAM" id="Phobius"/>
    </source>
</evidence>
<feature type="chain" id="PRO_5025352188" evidence="7">
    <location>
        <begin position="24"/>
        <end position="976"/>
    </location>
</feature>
<comment type="subcellular location">
    <subcellularLocation>
        <location evidence="1">Secreted</location>
    </subcellularLocation>
</comment>
<keyword evidence="6" id="KW-1133">Transmembrane helix</keyword>
<keyword evidence="6" id="KW-0472">Membrane</keyword>
<evidence type="ECO:0000256" key="5">
    <source>
        <dbReference type="ARBA" id="ARBA00023180"/>
    </source>
</evidence>
<dbReference type="PANTHER" id="PTHR31703">
    <property type="entry name" value="UPF0669 PROTEIN C6ORF120"/>
    <property type="match status" value="1"/>
</dbReference>
<dbReference type="VEuPathDB" id="AmoebaDB:NF0080270"/>
<organism evidence="8 9">
    <name type="scientific">Naegleria fowleri</name>
    <name type="common">Brain eating amoeba</name>
    <dbReference type="NCBI Taxonomy" id="5763"/>
    <lineage>
        <taxon>Eukaryota</taxon>
        <taxon>Discoba</taxon>
        <taxon>Heterolobosea</taxon>
        <taxon>Tetramitia</taxon>
        <taxon>Eutetramitia</taxon>
        <taxon>Vahlkampfiidae</taxon>
        <taxon>Naegleria</taxon>
    </lineage>
</organism>
<reference evidence="8 9" key="1">
    <citation type="journal article" date="2019" name="Sci. Rep.">
        <title>Nanopore sequencing improves the draft genome of the human pathogenic amoeba Naegleria fowleri.</title>
        <authorList>
            <person name="Liechti N."/>
            <person name="Schurch N."/>
            <person name="Bruggmann R."/>
            <person name="Wittwer M."/>
        </authorList>
    </citation>
    <scope>NUCLEOTIDE SEQUENCE [LARGE SCALE GENOMIC DNA]</scope>
    <source>
        <strain evidence="8 9">ATCC 30894</strain>
    </source>
</reference>
<keyword evidence="5" id="KW-0325">Glycoprotein</keyword>
<evidence type="ECO:0000256" key="1">
    <source>
        <dbReference type="ARBA" id="ARBA00004613"/>
    </source>
</evidence>
<gene>
    <name evidence="8" type="ORF">FDP41_012042</name>
</gene>
<dbReference type="Gene3D" id="2.60.120.380">
    <property type="match status" value="3"/>
</dbReference>
<evidence type="ECO:0000256" key="2">
    <source>
        <dbReference type="ARBA" id="ARBA00008960"/>
    </source>
</evidence>
<comment type="similarity">
    <text evidence="2">Belongs to the UPF0669 family.</text>
</comment>
<dbReference type="Proteomes" id="UP000444721">
    <property type="component" value="Unassembled WGS sequence"/>
</dbReference>
<dbReference type="VEuPathDB" id="AmoebaDB:NfTy_023550"/>
<dbReference type="AlphaFoldDB" id="A0A6A5C504"/>
<dbReference type="OrthoDB" id="10253399at2759"/>